<dbReference type="Proteomes" id="UP001371391">
    <property type="component" value="Unassembled WGS sequence"/>
</dbReference>
<protein>
    <submittedName>
        <fullName evidence="2">Uncharacterized protein</fullName>
    </submittedName>
</protein>
<evidence type="ECO:0000256" key="1">
    <source>
        <dbReference type="SAM" id="MobiDB-lite"/>
    </source>
</evidence>
<proteinExistence type="predicted"/>
<accession>A0ABU9GVS9</accession>
<gene>
    <name evidence="2" type="ORF">V6257_00940</name>
</gene>
<dbReference type="EMBL" id="JBAKAW010000001">
    <property type="protein sequence ID" value="MEL0653586.1"/>
    <property type="molecule type" value="Genomic_DNA"/>
</dbReference>
<feature type="region of interest" description="Disordered" evidence="1">
    <location>
        <begin position="41"/>
        <end position="61"/>
    </location>
</feature>
<reference evidence="2 3" key="1">
    <citation type="submission" date="2024-02" db="EMBL/GenBank/DDBJ databases">
        <title>Bacteria isolated from the canopy kelp, Nereocystis luetkeana.</title>
        <authorList>
            <person name="Pfister C.A."/>
            <person name="Younker I.T."/>
            <person name="Light S.H."/>
        </authorList>
    </citation>
    <scope>NUCLEOTIDE SEQUENCE [LARGE SCALE GENOMIC DNA]</scope>
    <source>
        <strain evidence="2 3">TI.1.03</strain>
    </source>
</reference>
<dbReference type="RefSeq" id="WP_341601180.1">
    <property type="nucleotide sequence ID" value="NZ_JBAKAW010000001.1"/>
</dbReference>
<evidence type="ECO:0000313" key="2">
    <source>
        <dbReference type="EMBL" id="MEL0653586.1"/>
    </source>
</evidence>
<comment type="caution">
    <text evidence="2">The sequence shown here is derived from an EMBL/GenBank/DDBJ whole genome shotgun (WGS) entry which is preliminary data.</text>
</comment>
<keyword evidence="3" id="KW-1185">Reference proteome</keyword>
<sequence>MLAVERRKSGKKHSRRASETLLAGAFGLTNLPFDVGRISGEATQSDKMMNSPETTQLTALL</sequence>
<name>A0ABU9GVS9_9GAMM</name>
<evidence type="ECO:0000313" key="3">
    <source>
        <dbReference type="Proteomes" id="UP001371391"/>
    </source>
</evidence>
<organism evidence="2 3">
    <name type="scientific">Pseudoalteromonas issachenkonii</name>
    <dbReference type="NCBI Taxonomy" id="152297"/>
    <lineage>
        <taxon>Bacteria</taxon>
        <taxon>Pseudomonadati</taxon>
        <taxon>Pseudomonadota</taxon>
        <taxon>Gammaproteobacteria</taxon>
        <taxon>Alteromonadales</taxon>
        <taxon>Pseudoalteromonadaceae</taxon>
        <taxon>Pseudoalteromonas</taxon>
    </lineage>
</organism>